<dbReference type="Gene3D" id="2.40.50.100">
    <property type="match status" value="1"/>
</dbReference>
<gene>
    <name evidence="2" type="ORF">SAMN05421641_1414</name>
</gene>
<evidence type="ECO:0000313" key="3">
    <source>
        <dbReference type="Proteomes" id="UP000323956"/>
    </source>
</evidence>
<dbReference type="SUPFAM" id="SSF111369">
    <property type="entry name" value="HlyD-like secretion proteins"/>
    <property type="match status" value="1"/>
</dbReference>
<name>A0A1N7A219_9RHOB</name>
<dbReference type="Gene3D" id="1.10.287.470">
    <property type="entry name" value="Helix hairpin bin"/>
    <property type="match status" value="1"/>
</dbReference>
<dbReference type="AlphaFoldDB" id="A0A1N7A219"/>
<dbReference type="OrthoDB" id="7811737at2"/>
<dbReference type="GO" id="GO:0015562">
    <property type="term" value="F:efflux transmembrane transporter activity"/>
    <property type="evidence" value="ECO:0007669"/>
    <property type="project" value="TreeGrafter"/>
</dbReference>
<dbReference type="RefSeq" id="WP_149766853.1">
    <property type="nucleotide sequence ID" value="NZ_FTMK01000041.1"/>
</dbReference>
<proteinExistence type="predicted"/>
<keyword evidence="1" id="KW-0175">Coiled coil</keyword>
<dbReference type="PANTHER" id="PTHR30469">
    <property type="entry name" value="MULTIDRUG RESISTANCE PROTEIN MDTA"/>
    <property type="match status" value="1"/>
</dbReference>
<reference evidence="2 3" key="1">
    <citation type="submission" date="2017-01" db="EMBL/GenBank/DDBJ databases">
        <authorList>
            <person name="Varghese N."/>
            <person name="Submissions S."/>
        </authorList>
    </citation>
    <scope>NUCLEOTIDE SEQUENCE [LARGE SCALE GENOMIC DNA]</scope>
    <source>
        <strain evidence="2 3">ATCC 700171</strain>
    </source>
</reference>
<dbReference type="Proteomes" id="UP000323956">
    <property type="component" value="Unassembled WGS sequence"/>
</dbReference>
<evidence type="ECO:0000313" key="2">
    <source>
        <dbReference type="EMBL" id="SIR33112.1"/>
    </source>
</evidence>
<organism evidence="2 3">
    <name type="scientific">Paracoccus thiocyanatus</name>
    <dbReference type="NCBI Taxonomy" id="34006"/>
    <lineage>
        <taxon>Bacteria</taxon>
        <taxon>Pseudomonadati</taxon>
        <taxon>Pseudomonadota</taxon>
        <taxon>Alphaproteobacteria</taxon>
        <taxon>Rhodobacterales</taxon>
        <taxon>Paracoccaceae</taxon>
        <taxon>Paracoccus</taxon>
    </lineage>
</organism>
<dbReference type="Gene3D" id="2.40.30.170">
    <property type="match status" value="1"/>
</dbReference>
<accession>A0A1N7A219</accession>
<dbReference type="Gene3D" id="2.40.420.20">
    <property type="match status" value="1"/>
</dbReference>
<protein>
    <submittedName>
        <fullName evidence="2">RND family efflux transporter, MFP subunit</fullName>
    </submittedName>
</protein>
<feature type="coiled-coil region" evidence="1">
    <location>
        <begin position="109"/>
        <end position="157"/>
    </location>
</feature>
<evidence type="ECO:0000256" key="1">
    <source>
        <dbReference type="SAM" id="Coils"/>
    </source>
</evidence>
<dbReference type="GO" id="GO:1990281">
    <property type="term" value="C:efflux pump complex"/>
    <property type="evidence" value="ECO:0007669"/>
    <property type="project" value="TreeGrafter"/>
</dbReference>
<dbReference type="EMBL" id="FTMK01000041">
    <property type="protein sequence ID" value="SIR33112.1"/>
    <property type="molecule type" value="Genomic_DNA"/>
</dbReference>
<sequence length="434" mass="46749">MKIPRLLKLAPPVAIGVGAAAWLISTAEPPARIDQSERSVVARTVIAEMTRVRTTVRGYGNVQAARNWEAVAEVAGTIVWRHPDLETGNIIGEGTKVLRIDPTGYELAIAQAEADLAALEADAAQLGVDEANTSRLLALEEDRLTLAEAELARVRDLSERGVAAQSTLDAQERTTLQVRRGVEELRNANALIPSRRARLEAQVARTRTILARATHDLHKTDISAPFDLRISEVRVEHHQFVSAGQSLVAADDIGQAEITAQIPVDSFRRLLSGATGNGPMTISDLSERFADIAAEVRLVSDPSQTWTGRLVRVESALDPQARSVPAVIAVDDPYAGANPPLRLPLVPNMYVEVILTGPEEPARITLPDGAIHEGNVVYLRNEEGRLEVRTVSVDWRQSGIVVLDGGIAAGEEVVTNDLMPAIPGMIVEPAEGSE</sequence>